<feature type="compositionally biased region" description="Basic residues" evidence="1">
    <location>
        <begin position="51"/>
        <end position="64"/>
    </location>
</feature>
<proteinExistence type="predicted"/>
<feature type="compositionally biased region" description="Basic and acidic residues" evidence="1">
    <location>
        <begin position="65"/>
        <end position="90"/>
    </location>
</feature>
<dbReference type="OrthoDB" id="1913135at2759"/>
<organism evidence="2 3">
    <name type="scientific">Actinidia rufa</name>
    <dbReference type="NCBI Taxonomy" id="165716"/>
    <lineage>
        <taxon>Eukaryota</taxon>
        <taxon>Viridiplantae</taxon>
        <taxon>Streptophyta</taxon>
        <taxon>Embryophyta</taxon>
        <taxon>Tracheophyta</taxon>
        <taxon>Spermatophyta</taxon>
        <taxon>Magnoliopsida</taxon>
        <taxon>eudicotyledons</taxon>
        <taxon>Gunneridae</taxon>
        <taxon>Pentapetalae</taxon>
        <taxon>asterids</taxon>
        <taxon>Ericales</taxon>
        <taxon>Actinidiaceae</taxon>
        <taxon>Actinidia</taxon>
    </lineage>
</organism>
<dbReference type="PANTHER" id="PTHR34660:SF3">
    <property type="entry name" value="RRM DOMAIN-CONTAINING PROTEIN"/>
    <property type="match status" value="1"/>
</dbReference>
<reference evidence="2 3" key="1">
    <citation type="submission" date="2019-07" db="EMBL/GenBank/DDBJ databases">
        <title>De Novo Assembly of kiwifruit Actinidia rufa.</title>
        <authorList>
            <person name="Sugita-Konishi S."/>
            <person name="Sato K."/>
            <person name="Mori E."/>
            <person name="Abe Y."/>
            <person name="Kisaki G."/>
            <person name="Hamano K."/>
            <person name="Suezawa K."/>
            <person name="Otani M."/>
            <person name="Fukuda T."/>
            <person name="Manabe T."/>
            <person name="Gomi K."/>
            <person name="Tabuchi M."/>
            <person name="Akimitsu K."/>
            <person name="Kataoka I."/>
        </authorList>
    </citation>
    <scope>NUCLEOTIDE SEQUENCE [LARGE SCALE GENOMIC DNA]</scope>
    <source>
        <strain evidence="3">cv. Fuchu</strain>
    </source>
</reference>
<evidence type="ECO:0000313" key="3">
    <source>
        <dbReference type="Proteomes" id="UP000585474"/>
    </source>
</evidence>
<name>A0A7J0E637_9ERIC</name>
<feature type="compositionally biased region" description="Basic and acidic residues" evidence="1">
    <location>
        <begin position="29"/>
        <end position="50"/>
    </location>
</feature>
<dbReference type="AlphaFoldDB" id="A0A7J0E637"/>
<feature type="compositionally biased region" description="Basic and acidic residues" evidence="1">
    <location>
        <begin position="149"/>
        <end position="159"/>
    </location>
</feature>
<sequence>MIPKLKLPTLSPFCNFQEKHREKKHKKEKKDNEKRERKEKREKDRSDGKLKDKKKRKEKHRDKRKEKEKEKEKERDKDKDKSSTTTEETKIAGQSEIYKGQKLNQQERELDKCESSTSNEKKQSHDDEKPIQNSLLSEGVGDSKFVQELGRRVRSEEKVYGSQLAESLPGTEPKNAERMDRLVVKDNGFLDKGKENNKGKRVDDRKIDGQGIRGDTRPSSSAVLSNLAGLVQNRVEGIRGDTRPSGSAMVPNLAGSVQNRVEGMPGPLEKSIERRLEEREKCKEREGDKKRVDKQKDKGSEKKSHGKDKDREKEEKKEKVKEKSERKNKDHNKSKDRNKNDLLDTLNVRNSYASNDGDRNFATEGNLKKRKHFETNGFLHENDIRPSKMPRPSPHPSTENGRKLEPCQTLILSASGRPGPPNNLKVDNKEECKVNGVIEPQSLSSSFKKSSAITQADQIAQASMKPPHPDSKYLSQVLSVPKMEEWFDFDDQEWLFSSKDRSSEKPNLGSTNVTGMPMVWAEALQIESADVCALPYVIPY</sequence>
<dbReference type="Proteomes" id="UP000585474">
    <property type="component" value="Unassembled WGS sequence"/>
</dbReference>
<evidence type="ECO:0000313" key="2">
    <source>
        <dbReference type="EMBL" id="GFY81636.1"/>
    </source>
</evidence>
<feature type="compositionally biased region" description="Basic and acidic residues" evidence="1">
    <location>
        <begin position="105"/>
        <end position="130"/>
    </location>
</feature>
<evidence type="ECO:0000256" key="1">
    <source>
        <dbReference type="SAM" id="MobiDB-lite"/>
    </source>
</evidence>
<feature type="compositionally biased region" description="Basic and acidic residues" evidence="1">
    <location>
        <begin position="270"/>
        <end position="342"/>
    </location>
</feature>
<keyword evidence="3" id="KW-1185">Reference proteome</keyword>
<feature type="region of interest" description="Disordered" evidence="1">
    <location>
        <begin position="1"/>
        <end position="221"/>
    </location>
</feature>
<dbReference type="PANTHER" id="PTHR34660">
    <property type="entry name" value="MYB-LIKE PROTEIN X"/>
    <property type="match status" value="1"/>
</dbReference>
<feature type="region of interest" description="Disordered" evidence="1">
    <location>
        <begin position="237"/>
        <end position="404"/>
    </location>
</feature>
<accession>A0A7J0E637</accession>
<gene>
    <name evidence="2" type="ORF">Acr_01g0014450</name>
</gene>
<dbReference type="EMBL" id="BJWL01000001">
    <property type="protein sequence ID" value="GFY81636.1"/>
    <property type="molecule type" value="Genomic_DNA"/>
</dbReference>
<protein>
    <submittedName>
        <fullName evidence="2">Uncharacterized protein</fullName>
    </submittedName>
</protein>
<feature type="compositionally biased region" description="Basic and acidic residues" evidence="1">
    <location>
        <begin position="174"/>
        <end position="208"/>
    </location>
</feature>
<comment type="caution">
    <text evidence="2">The sequence shown here is derived from an EMBL/GenBank/DDBJ whole genome shotgun (WGS) entry which is preliminary data.</text>
</comment>